<accession>H6SUI8</accession>
<reference evidence="1" key="2">
    <citation type="journal article" date="2012" name="Virol. J.">
        <title>The genome and proteome of a Campylobacter coli bacteriophage vB_CcoM-IBB_35 reveal unusual features.</title>
        <authorList>
            <person name="Carvalho C.M."/>
            <person name="Kropinski A.M."/>
            <person name="Lingohr E.J."/>
            <person name="Santos S.B."/>
            <person name="King J."/>
            <person name="Azeredo J."/>
        </authorList>
    </citation>
    <scope>NUCLEOTIDE SEQUENCE</scope>
</reference>
<protein>
    <submittedName>
        <fullName evidence="1">Uncharacterized protein</fullName>
    </submittedName>
</protein>
<evidence type="ECO:0000313" key="1">
    <source>
        <dbReference type="EMBL" id="AEF56819.1"/>
    </source>
</evidence>
<sequence length="1539" mass="170768">MFIDNTNKLLDAIQDINKEQTAEINKINEFLKTAVTLDTEQTITGTKTFNKIYVSDPTENKQAANAQYVMDYVKDQLSKTIGDLSNLKTESKDLIVNAINEVLDNLNTYKETINETTINQMIDTKLNPLIGRITTIESTVDYTKELAEANKQAIGDLNTKVVDNTSDITDINRRLEEAVFYSKINDTRKTIQLKNYDSISGVSTTGAGINIAMVSKWDKVDLGSTQIPINLNGSETRPTYNDSKEIALMDDVNLKADSNTVYNKSEIDAKLETKADADNVYNKSEIDSKLENITIDDINYAKLDEENTFIQEQNIKQVNISDEPTLDTHVITLKYFKDNSSGGISPDNYVTKTEFTSGINSKADKIHTHVVADITDLNLDRLATKEEIYTKQEIDDKIDAIVPPEIDLTHYAKKDAANIFTKANTFTEAPSVEVDATLDKHVIRKKQFDNNIKEINDKVKSVVGDLNSLNNEVSKDNLVNAINSVDDKFKTTAKTNESNTFTGDQTYLNNILLESVPSERNHAVNLGYILDNPGGIKLPDHTALTQNSVTEITFGYANPVAYSAQQLKNVFLKDIVGNEYKAIMADATSFTANPSKEMVVILSRTDYTKNIDVKFDITKTVDELKQYELKEGEVRVILSYDIVSVYSSGYGYGAMFARNANKKDGDLIYDYYFGSLNDITNNRKVSIKIDKLGINTPDIVSISMTTNGSEKLTVKTDTLDPVENTYESADMTYIHTPVSKTVGDVLYSNISQAIKSIHLLENNICSLKPASMELQLVRLKEFNNIINGMLYSMFDESSVTLKNGDYIDVSFSGSASYRTGYCGYVNIKDTIRDITYKAYKVSSNAFNTTSGTKVIAVLTSDNSKTNVTYSDSISTLESYEVAENEILLEISFSTAKQYSAKYGYGAMLEYWGSVSDLCYDYYMGSNLDMNCPFKITILKLGSSVKADTIQLGAPTFVGSLVMHLRKNTNDVIDFLVSTGVNVTGRDGTESGSVYNLVEKSLKPLKVLTSEAHQSINGIITFNNKVYMNIENERITDSKQLIHKEYLDKNITDNVAYNISNTPLVPYTDVSSLNTKNICVKISATTDSSNYSSGDTVVVSNFKIKLKGDDEYLKPYGVEVIDRENNKIGLNLIGDDTVYNDNDALLSTRPSDFNSSNVDLSSGSNALVTVNTNGAYDYSGVYDISNPFRKYNKKYSLFLSNDGLKNPYYQVDISSSKQVDNISFQLFGTSATNPFLYSKDCKIELFVENTIVKTFNIKGSSGNNSPVNINIDYKDGMFLVSVLDSINYINNRINKNAELLTGSGKPNFSLNPNKIGSLYSDTTNKAVYMCIDNTFGANKWVNIVTGDEIKPSLRKIEITCNVKLRSGQYGGCMSGVKLGFDNGYASTKQIVKGLNSGQILLSLDGLGNLSGYSEVSSLTPSGQDIKVDVDTTGIYNDPSYHCVTNIFKEYLDNANQCSLWSDASVKQLKITLLSEKIPTKILYVGNGYYGQTSVSDVKAVWYYVNDSGDKIEDSIDNDLEISNNVSETNDSSYIYAFNIN</sequence>
<proteinExistence type="predicted"/>
<dbReference type="EMBL" id="HM246722">
    <property type="protein sequence ID" value="AEF56819.1"/>
    <property type="molecule type" value="Genomic_DNA"/>
</dbReference>
<name>H6SUI8_9CAUD</name>
<organism evidence="1">
    <name type="scientific">Campylobacter virus IBB35</name>
    <dbReference type="NCBI Taxonomy" id="1006972"/>
    <lineage>
        <taxon>Viruses</taxon>
        <taxon>Duplodnaviria</taxon>
        <taxon>Heunggongvirae</taxon>
        <taxon>Uroviricota</taxon>
        <taxon>Caudoviricetes</taxon>
        <taxon>Connertonviridae</taxon>
        <taxon>Firehammervirus</taxon>
    </lineage>
</organism>
<reference evidence="1" key="1">
    <citation type="submission" date="2010-05" db="EMBL/GenBank/DDBJ databases">
        <authorList>
            <person name="Carvalho C.A."/>
            <person name="Lingohr E.J."/>
            <person name="Kropinski A.M."/>
            <person name="Azeredo J.C."/>
        </authorList>
    </citation>
    <scope>NUCLEOTIDE SEQUENCE</scope>
</reference>